<dbReference type="AlphaFoldDB" id="A0A0S2KAH7"/>
<dbReference type="InterPro" id="IPR012910">
    <property type="entry name" value="Plug_dom"/>
</dbReference>
<dbReference type="InterPro" id="IPR037066">
    <property type="entry name" value="Plug_dom_sf"/>
</dbReference>
<evidence type="ECO:0000256" key="1">
    <source>
        <dbReference type="ARBA" id="ARBA00004571"/>
    </source>
</evidence>
<dbReference type="OrthoDB" id="6276154at2"/>
<dbReference type="EMBL" id="CP013189">
    <property type="protein sequence ID" value="ALO45209.1"/>
    <property type="molecule type" value="Genomic_DNA"/>
</dbReference>
<feature type="domain" description="TonB-dependent receptor plug" evidence="11">
    <location>
        <begin position="55"/>
        <end position="163"/>
    </location>
</feature>
<dbReference type="RefSeq" id="WP_058020698.1">
    <property type="nucleotide sequence ID" value="NZ_CP013189.1"/>
</dbReference>
<keyword evidence="4 8" id="KW-0812">Transmembrane</keyword>
<evidence type="ECO:0000256" key="7">
    <source>
        <dbReference type="ARBA" id="ARBA00023237"/>
    </source>
</evidence>
<keyword evidence="3 8" id="KW-1134">Transmembrane beta strand</keyword>
<dbReference type="SUPFAM" id="SSF56935">
    <property type="entry name" value="Porins"/>
    <property type="match status" value="1"/>
</dbReference>
<evidence type="ECO:0000313" key="12">
    <source>
        <dbReference type="EMBL" id="ALO45209.1"/>
    </source>
</evidence>
<dbReference type="PROSITE" id="PS52016">
    <property type="entry name" value="TONB_DEPENDENT_REC_3"/>
    <property type="match status" value="1"/>
</dbReference>
<gene>
    <name evidence="12" type="ORF">PS2015_523</name>
</gene>
<keyword evidence="12" id="KW-0675">Receptor</keyword>
<evidence type="ECO:0000259" key="10">
    <source>
        <dbReference type="Pfam" id="PF00593"/>
    </source>
</evidence>
<evidence type="ECO:0000256" key="2">
    <source>
        <dbReference type="ARBA" id="ARBA00022448"/>
    </source>
</evidence>
<dbReference type="PATRIC" id="fig|1249552.3.peg.529"/>
<dbReference type="InterPro" id="IPR036942">
    <property type="entry name" value="Beta-barrel_TonB_sf"/>
</dbReference>
<accession>A0A0S2KAH7</accession>
<dbReference type="KEGG" id="pspi:PS2015_523"/>
<dbReference type="GO" id="GO:0009279">
    <property type="term" value="C:cell outer membrane"/>
    <property type="evidence" value="ECO:0007669"/>
    <property type="project" value="UniProtKB-SubCell"/>
</dbReference>
<evidence type="ECO:0000256" key="3">
    <source>
        <dbReference type="ARBA" id="ARBA00022452"/>
    </source>
</evidence>
<organism evidence="12 13">
    <name type="scientific">Pseudohongiella spirulinae</name>
    <dbReference type="NCBI Taxonomy" id="1249552"/>
    <lineage>
        <taxon>Bacteria</taxon>
        <taxon>Pseudomonadati</taxon>
        <taxon>Pseudomonadota</taxon>
        <taxon>Gammaproteobacteria</taxon>
        <taxon>Pseudomonadales</taxon>
        <taxon>Pseudohongiellaceae</taxon>
        <taxon>Pseudohongiella</taxon>
    </lineage>
</organism>
<protein>
    <submittedName>
        <fullName evidence="12">TonB-dependent receptor</fullName>
    </submittedName>
</protein>
<sequence length="939" mass="101335">MKKKTLSLAIAGVLGFGGAVVLPANTYAQESADTIEEVVITGSRIRRADLEGFNPVSVIDRTMIETQSQVSLGDILQRMPYSAGAAVNTGVNNGGSGAVNFSLRGLGSQRTLVLVNGRRVVPSGLGANSVVDLNNIPPNMIERVEVLKDGASSVYGSDAVAGVVNIITRKDYNGAALNVQNGITSEGDGGQSTVDFNLGTASDRGSFVVSGYYTKQKPIWAGDREYSKEEIWYHPYWNPTGQEPGGSSAVPWGNHVSPASVGGDGVRYTRGQEFGAWRQYSGASDPYNYAPANYTQTPNERWGFSAFGNYQLGDFGAVRNVEASGEVMFTHRASQRLIAPEPLAPLAFFGTAAPYSDLNYYNITQGPKHSVTGDTMILTDWRRRMVETGGRDQVHETNTHQVTLALTGEVGNWFWDASAFYGENDASVLDLGYFQLERVAEAVGPTFMDASGNLFCSTDGTAAGVIDGCVPLNVFGQPGTDTQITPEMLQYISGNYVSMTLGGNDMSGVQFNASGPIMDLPAGELGMAVGVEHRKVNGFSQPDSLQLLGVSTAGSSLATAGGYNVDEAYVEFAIPVIAGVTGIESLELSLASRYSDYNTFGSTTNSKLGMRWTVNDELTLRATVSEAFRAPSVPELFAGQSTGYPQVSDPCAGNATQFCVADGVPSGGYDNAGLIQLPTLSGGSTALQPEEADILTAGFVYQPGWMQDLSITVDYWETEIDGAVSTLGPQLILDSCQQSGQYCELVERWGPGSGATVGDVKLITNLNVNVGGNDASGIDLSARYSMDTSDWGSFDLGLDVIHLLDYEKRLADGTIIPHAGRFEDNHDGNFPEWRWNFVADWNYNQWTANYTARYIGEVTEPLIKWFHSGDEENQVKKQLTHSVQATYNLESYNTRFTLGVENLTDEQPPFAYSGFNDNTDPRTYETRGRYYYGRVSFSF</sequence>
<evidence type="ECO:0000313" key="13">
    <source>
        <dbReference type="Proteomes" id="UP000065641"/>
    </source>
</evidence>
<keyword evidence="2 8" id="KW-0813">Transport</keyword>
<evidence type="ECO:0000256" key="4">
    <source>
        <dbReference type="ARBA" id="ARBA00022692"/>
    </source>
</evidence>
<dbReference type="InterPro" id="IPR039426">
    <property type="entry name" value="TonB-dep_rcpt-like"/>
</dbReference>
<dbReference type="STRING" id="1249552.PS2015_523"/>
<name>A0A0S2KAH7_9GAMM</name>
<dbReference type="Proteomes" id="UP000065641">
    <property type="component" value="Chromosome"/>
</dbReference>
<dbReference type="PANTHER" id="PTHR47234:SF2">
    <property type="entry name" value="TONB-DEPENDENT RECEPTOR"/>
    <property type="match status" value="1"/>
</dbReference>
<comment type="subcellular location">
    <subcellularLocation>
        <location evidence="1 8">Cell outer membrane</location>
        <topology evidence="1 8">Multi-pass membrane protein</topology>
    </subcellularLocation>
</comment>
<comment type="similarity">
    <text evidence="8 9">Belongs to the TonB-dependent receptor family.</text>
</comment>
<dbReference type="Gene3D" id="2.40.170.20">
    <property type="entry name" value="TonB-dependent receptor, beta-barrel domain"/>
    <property type="match status" value="1"/>
</dbReference>
<evidence type="ECO:0000256" key="6">
    <source>
        <dbReference type="ARBA" id="ARBA00023136"/>
    </source>
</evidence>
<reference evidence="12 13" key="1">
    <citation type="submission" date="2015-11" db="EMBL/GenBank/DDBJ databases">
        <authorList>
            <person name="Zhang Y."/>
            <person name="Guo Z."/>
        </authorList>
    </citation>
    <scope>NUCLEOTIDE SEQUENCE [LARGE SCALE GENOMIC DNA]</scope>
    <source>
        <strain evidence="12 13">KCTC 32221</strain>
    </source>
</reference>
<keyword evidence="13" id="KW-1185">Reference proteome</keyword>
<dbReference type="PANTHER" id="PTHR47234">
    <property type="match status" value="1"/>
</dbReference>
<feature type="domain" description="TonB-dependent receptor-like beta-barrel" evidence="10">
    <location>
        <begin position="360"/>
        <end position="903"/>
    </location>
</feature>
<evidence type="ECO:0000256" key="9">
    <source>
        <dbReference type="RuleBase" id="RU003357"/>
    </source>
</evidence>
<proteinExistence type="inferred from homology"/>
<evidence type="ECO:0000256" key="8">
    <source>
        <dbReference type="PROSITE-ProRule" id="PRU01360"/>
    </source>
</evidence>
<keyword evidence="7 8" id="KW-0998">Cell outer membrane</keyword>
<dbReference type="Pfam" id="PF07715">
    <property type="entry name" value="Plug"/>
    <property type="match status" value="1"/>
</dbReference>
<dbReference type="InterPro" id="IPR000531">
    <property type="entry name" value="Beta-barrel_TonB"/>
</dbReference>
<keyword evidence="6 8" id="KW-0472">Membrane</keyword>
<dbReference type="Pfam" id="PF00593">
    <property type="entry name" value="TonB_dep_Rec_b-barrel"/>
    <property type="match status" value="1"/>
</dbReference>
<dbReference type="Gene3D" id="2.170.130.10">
    <property type="entry name" value="TonB-dependent receptor, plug domain"/>
    <property type="match status" value="1"/>
</dbReference>
<evidence type="ECO:0000259" key="11">
    <source>
        <dbReference type="Pfam" id="PF07715"/>
    </source>
</evidence>
<keyword evidence="5 9" id="KW-0798">TonB box</keyword>
<evidence type="ECO:0000256" key="5">
    <source>
        <dbReference type="ARBA" id="ARBA00023077"/>
    </source>
</evidence>